<protein>
    <submittedName>
        <fullName evidence="2">Uncharacterized protein</fullName>
    </submittedName>
</protein>
<sequence>MPSSSSSPTSATTHERTANSNHGSSPRNLLPLRLDERKDCEFALPFNYECDPSSKPKLTDDDDDDSLMRQVLAISQIEYVETLKKQQKPPKSDDSDGPSSSSDTHLL</sequence>
<organism evidence="2 3">
    <name type="scientific">Rotaria magnacalcarata</name>
    <dbReference type="NCBI Taxonomy" id="392030"/>
    <lineage>
        <taxon>Eukaryota</taxon>
        <taxon>Metazoa</taxon>
        <taxon>Spiralia</taxon>
        <taxon>Gnathifera</taxon>
        <taxon>Rotifera</taxon>
        <taxon>Eurotatoria</taxon>
        <taxon>Bdelloidea</taxon>
        <taxon>Philodinida</taxon>
        <taxon>Philodinidae</taxon>
        <taxon>Rotaria</taxon>
    </lineage>
</organism>
<evidence type="ECO:0000313" key="2">
    <source>
        <dbReference type="EMBL" id="CAF4111464.1"/>
    </source>
</evidence>
<name>A0A819VN11_9BILA</name>
<dbReference type="EMBL" id="CAJOBG010004456">
    <property type="protein sequence ID" value="CAF4111464.1"/>
    <property type="molecule type" value="Genomic_DNA"/>
</dbReference>
<feature type="compositionally biased region" description="Polar residues" evidence="1">
    <location>
        <begin position="18"/>
        <end position="27"/>
    </location>
</feature>
<proteinExistence type="predicted"/>
<gene>
    <name evidence="2" type="ORF">OVN521_LOCUS21449</name>
</gene>
<feature type="region of interest" description="Disordered" evidence="1">
    <location>
        <begin position="1"/>
        <end position="32"/>
    </location>
</feature>
<evidence type="ECO:0000256" key="1">
    <source>
        <dbReference type="SAM" id="MobiDB-lite"/>
    </source>
</evidence>
<keyword evidence="3" id="KW-1185">Reference proteome</keyword>
<feature type="region of interest" description="Disordered" evidence="1">
    <location>
        <begin position="83"/>
        <end position="107"/>
    </location>
</feature>
<dbReference type="Proteomes" id="UP000663866">
    <property type="component" value="Unassembled WGS sequence"/>
</dbReference>
<feature type="compositionally biased region" description="Low complexity" evidence="1">
    <location>
        <begin position="97"/>
        <end position="107"/>
    </location>
</feature>
<dbReference type="AlphaFoldDB" id="A0A819VN11"/>
<feature type="compositionally biased region" description="Low complexity" evidence="1">
    <location>
        <begin position="1"/>
        <end position="12"/>
    </location>
</feature>
<reference evidence="2" key="1">
    <citation type="submission" date="2021-02" db="EMBL/GenBank/DDBJ databases">
        <authorList>
            <person name="Nowell W R."/>
        </authorList>
    </citation>
    <scope>NUCLEOTIDE SEQUENCE</scope>
</reference>
<evidence type="ECO:0000313" key="3">
    <source>
        <dbReference type="Proteomes" id="UP000663866"/>
    </source>
</evidence>
<accession>A0A819VN11</accession>
<comment type="caution">
    <text evidence="2">The sequence shown here is derived from an EMBL/GenBank/DDBJ whole genome shotgun (WGS) entry which is preliminary data.</text>
</comment>